<accession>A0A6A4T451</accession>
<protein>
    <submittedName>
        <fullName evidence="1">Uncharacterized protein</fullName>
    </submittedName>
</protein>
<dbReference type="AlphaFoldDB" id="A0A6A4T451"/>
<dbReference type="EMBL" id="VEVO01000007">
    <property type="protein sequence ID" value="KAF0039905.1"/>
    <property type="molecule type" value="Genomic_DNA"/>
</dbReference>
<evidence type="ECO:0000313" key="2">
    <source>
        <dbReference type="Proteomes" id="UP000438429"/>
    </source>
</evidence>
<name>A0A6A4T451_SCOMX</name>
<dbReference type="Proteomes" id="UP000438429">
    <property type="component" value="Unassembled WGS sequence"/>
</dbReference>
<comment type="caution">
    <text evidence="1">The sequence shown here is derived from an EMBL/GenBank/DDBJ whole genome shotgun (WGS) entry which is preliminary data.</text>
</comment>
<gene>
    <name evidence="1" type="ORF">F2P81_008140</name>
</gene>
<sequence>MSRRRIVDAKLRENCSPRFLVLTVRSKTFLFIEKRNRRNNKQPREEYKAICMDHCERKQKRTVASPHGNTFSTFYANSLPSVSSLLLLLIEEHRFV</sequence>
<evidence type="ECO:0000313" key="1">
    <source>
        <dbReference type="EMBL" id="KAF0039905.1"/>
    </source>
</evidence>
<reference evidence="1 2" key="1">
    <citation type="submission" date="2019-06" db="EMBL/GenBank/DDBJ databases">
        <title>Draft genomes of female and male turbot (Scophthalmus maximus).</title>
        <authorList>
            <person name="Xu H."/>
            <person name="Xu X.-W."/>
            <person name="Shao C."/>
            <person name="Chen S."/>
        </authorList>
    </citation>
    <scope>NUCLEOTIDE SEQUENCE [LARGE SCALE GENOMIC DNA]</scope>
    <source>
        <strain evidence="1">Ysfricsl-2016a</strain>
        <tissue evidence="1">Blood</tissue>
    </source>
</reference>
<proteinExistence type="predicted"/>
<organism evidence="1 2">
    <name type="scientific">Scophthalmus maximus</name>
    <name type="common">Turbot</name>
    <name type="synonym">Psetta maxima</name>
    <dbReference type="NCBI Taxonomy" id="52904"/>
    <lineage>
        <taxon>Eukaryota</taxon>
        <taxon>Metazoa</taxon>
        <taxon>Chordata</taxon>
        <taxon>Craniata</taxon>
        <taxon>Vertebrata</taxon>
        <taxon>Euteleostomi</taxon>
        <taxon>Actinopterygii</taxon>
        <taxon>Neopterygii</taxon>
        <taxon>Teleostei</taxon>
        <taxon>Neoteleostei</taxon>
        <taxon>Acanthomorphata</taxon>
        <taxon>Carangaria</taxon>
        <taxon>Pleuronectiformes</taxon>
        <taxon>Pleuronectoidei</taxon>
        <taxon>Scophthalmidae</taxon>
        <taxon>Scophthalmus</taxon>
    </lineage>
</organism>